<keyword evidence="2" id="KW-0472">Membrane</keyword>
<feature type="compositionally biased region" description="Low complexity" evidence="1">
    <location>
        <begin position="144"/>
        <end position="162"/>
    </location>
</feature>
<organism evidence="3 4">
    <name type="scientific">Rhizoclosmatium globosum</name>
    <dbReference type="NCBI Taxonomy" id="329046"/>
    <lineage>
        <taxon>Eukaryota</taxon>
        <taxon>Fungi</taxon>
        <taxon>Fungi incertae sedis</taxon>
        <taxon>Chytridiomycota</taxon>
        <taxon>Chytridiomycota incertae sedis</taxon>
        <taxon>Chytridiomycetes</taxon>
        <taxon>Chytridiales</taxon>
        <taxon>Chytriomycetaceae</taxon>
        <taxon>Rhizoclosmatium</taxon>
    </lineage>
</organism>
<proteinExistence type="predicted"/>
<dbReference type="Proteomes" id="UP000193642">
    <property type="component" value="Unassembled WGS sequence"/>
</dbReference>
<feature type="region of interest" description="Disordered" evidence="1">
    <location>
        <begin position="96"/>
        <end position="164"/>
    </location>
</feature>
<feature type="region of interest" description="Disordered" evidence="1">
    <location>
        <begin position="212"/>
        <end position="243"/>
    </location>
</feature>
<evidence type="ECO:0000313" key="3">
    <source>
        <dbReference type="EMBL" id="ORY31532.1"/>
    </source>
</evidence>
<comment type="caution">
    <text evidence="3">The sequence shown here is derived from an EMBL/GenBank/DDBJ whole genome shotgun (WGS) entry which is preliminary data.</text>
</comment>
<evidence type="ECO:0000256" key="1">
    <source>
        <dbReference type="SAM" id="MobiDB-lite"/>
    </source>
</evidence>
<keyword evidence="4" id="KW-1185">Reference proteome</keyword>
<gene>
    <name evidence="3" type="ORF">BCR33DRAFT_723879</name>
</gene>
<dbReference type="AlphaFoldDB" id="A0A1Y2B9K4"/>
<sequence>MDTSPTPTATPTKTDLLSVFVLVFSFALSSSATVYFVVSIAKYLLATTDSDTTCCVTVTTNSTSNNDASESTNSIEQRIRSLEENVALLLSTSTASTGVLPRPTTNTVNTPTTPASALAPSTAAPPPPPPPPPPPAPPAPPMHPSLKLPALPAKPAATEPATHGMSDVLSELLGKVKRMQMSKEKTVSVKDSAADSTVVGLDVKFTAPANTNQRKQTADNKDDEINLENIQPPWHNSSEPEPRVLRASTKQAAVLPVDLPNPTSLIKEIPSIRLRRTLIPRTPGGTPQERVGSGRK</sequence>
<feature type="transmembrane region" description="Helical" evidence="2">
    <location>
        <begin position="16"/>
        <end position="38"/>
    </location>
</feature>
<name>A0A1Y2B9K4_9FUNG</name>
<evidence type="ECO:0008006" key="5">
    <source>
        <dbReference type="Google" id="ProtNLM"/>
    </source>
</evidence>
<accession>A0A1Y2B9K4</accession>
<feature type="region of interest" description="Disordered" evidence="1">
    <location>
        <begin position="276"/>
        <end position="296"/>
    </location>
</feature>
<feature type="compositionally biased region" description="Low complexity" evidence="1">
    <location>
        <begin position="101"/>
        <end position="122"/>
    </location>
</feature>
<keyword evidence="2" id="KW-1133">Transmembrane helix</keyword>
<feature type="compositionally biased region" description="Pro residues" evidence="1">
    <location>
        <begin position="123"/>
        <end position="143"/>
    </location>
</feature>
<dbReference type="OrthoDB" id="2143031at2759"/>
<protein>
    <recommendedName>
        <fullName evidence="5">WH2 domain-containing protein</fullName>
    </recommendedName>
</protein>
<reference evidence="3 4" key="1">
    <citation type="submission" date="2016-07" db="EMBL/GenBank/DDBJ databases">
        <title>Pervasive Adenine N6-methylation of Active Genes in Fungi.</title>
        <authorList>
            <consortium name="DOE Joint Genome Institute"/>
            <person name="Mondo S.J."/>
            <person name="Dannebaum R.O."/>
            <person name="Kuo R.C."/>
            <person name="Labutti K."/>
            <person name="Haridas S."/>
            <person name="Kuo A."/>
            <person name="Salamov A."/>
            <person name="Ahrendt S.R."/>
            <person name="Lipzen A."/>
            <person name="Sullivan W."/>
            <person name="Andreopoulos W.B."/>
            <person name="Clum A."/>
            <person name="Lindquist E."/>
            <person name="Daum C."/>
            <person name="Ramamoorthy G.K."/>
            <person name="Gryganskyi A."/>
            <person name="Culley D."/>
            <person name="Magnuson J.K."/>
            <person name="James T.Y."/>
            <person name="O'Malley M.A."/>
            <person name="Stajich J.E."/>
            <person name="Spatafora J.W."/>
            <person name="Visel A."/>
            <person name="Grigoriev I.V."/>
        </authorList>
    </citation>
    <scope>NUCLEOTIDE SEQUENCE [LARGE SCALE GENOMIC DNA]</scope>
    <source>
        <strain evidence="3 4">JEL800</strain>
    </source>
</reference>
<evidence type="ECO:0000313" key="4">
    <source>
        <dbReference type="Proteomes" id="UP000193642"/>
    </source>
</evidence>
<keyword evidence="2" id="KW-0812">Transmembrane</keyword>
<dbReference type="EMBL" id="MCGO01000076">
    <property type="protein sequence ID" value="ORY31532.1"/>
    <property type="molecule type" value="Genomic_DNA"/>
</dbReference>
<evidence type="ECO:0000256" key="2">
    <source>
        <dbReference type="SAM" id="Phobius"/>
    </source>
</evidence>